<gene>
    <name evidence="3" type="ordered locus">Pcar_3010</name>
</gene>
<evidence type="ECO:0000313" key="4">
    <source>
        <dbReference type="Proteomes" id="UP000002534"/>
    </source>
</evidence>
<dbReference type="EMBL" id="CP000142">
    <property type="protein sequence ID" value="ABA90245.1"/>
    <property type="molecule type" value="Genomic_DNA"/>
</dbReference>
<dbReference type="Proteomes" id="UP000002534">
    <property type="component" value="Chromosome"/>
</dbReference>
<sequence length="148" mass="16670">MHGTQALAEIIRELLAQQHLGVLATNADGAPHPSLVGFKALEDMRGLLFVTGRATRKFGNLKRDNRASMLIDNRSHRAADFRLAMALTAQGRVKEIDTKTNMAMMAVYIERFPHLEEFARSPGCALMSLQVERYSLVRRFQDVVELIF</sequence>
<dbReference type="GO" id="GO:0016627">
    <property type="term" value="F:oxidoreductase activity, acting on the CH-CH group of donors"/>
    <property type="evidence" value="ECO:0007669"/>
    <property type="project" value="TreeGrafter"/>
</dbReference>
<dbReference type="PANTHER" id="PTHR35176">
    <property type="entry name" value="HEME OXYGENASE HI_0854-RELATED"/>
    <property type="match status" value="1"/>
</dbReference>
<protein>
    <submittedName>
        <fullName evidence="3">Pyridoxamine-5'-phosphate oxidase-related FMN-binding protein</fullName>
    </submittedName>
</protein>
<dbReference type="InterPro" id="IPR012349">
    <property type="entry name" value="Split_barrel_FMN-bd"/>
</dbReference>
<organism evidence="3 4">
    <name type="scientific">Syntrophotalea carbinolica (strain DSM 2380 / NBRC 103641 / GraBd1)</name>
    <name type="common">Pelobacter carbinolicus</name>
    <dbReference type="NCBI Taxonomy" id="338963"/>
    <lineage>
        <taxon>Bacteria</taxon>
        <taxon>Pseudomonadati</taxon>
        <taxon>Thermodesulfobacteriota</taxon>
        <taxon>Desulfuromonadia</taxon>
        <taxon>Desulfuromonadales</taxon>
        <taxon>Syntrophotaleaceae</taxon>
        <taxon>Syntrophotalea</taxon>
    </lineage>
</organism>
<evidence type="ECO:0000313" key="3">
    <source>
        <dbReference type="EMBL" id="ABA90245.1"/>
    </source>
</evidence>
<proteinExistence type="predicted"/>
<dbReference type="InterPro" id="IPR052019">
    <property type="entry name" value="F420H2_bilvrd_red/Heme_oxyg"/>
</dbReference>
<dbReference type="STRING" id="338963.Pcar_3010"/>
<evidence type="ECO:0000256" key="1">
    <source>
        <dbReference type="ARBA" id="ARBA00023002"/>
    </source>
</evidence>
<evidence type="ECO:0000259" key="2">
    <source>
        <dbReference type="Pfam" id="PF01243"/>
    </source>
</evidence>
<dbReference type="AlphaFoldDB" id="Q3A062"/>
<dbReference type="GO" id="GO:0070967">
    <property type="term" value="F:coenzyme F420 binding"/>
    <property type="evidence" value="ECO:0007669"/>
    <property type="project" value="TreeGrafter"/>
</dbReference>
<dbReference type="OrthoDB" id="3034951at2"/>
<dbReference type="InterPro" id="IPR011576">
    <property type="entry name" value="Pyridox_Oxase_N"/>
</dbReference>
<name>Q3A062_SYNC1</name>
<keyword evidence="4" id="KW-1185">Reference proteome</keyword>
<dbReference type="PANTHER" id="PTHR35176:SF6">
    <property type="entry name" value="HEME OXYGENASE HI_0854-RELATED"/>
    <property type="match status" value="1"/>
</dbReference>
<dbReference type="HOGENOM" id="CLU_123705_0_0_7"/>
<keyword evidence="1" id="KW-0560">Oxidoreductase</keyword>
<dbReference type="eggNOG" id="COG0748">
    <property type="taxonomic scope" value="Bacteria"/>
</dbReference>
<accession>Q3A062</accession>
<dbReference type="GO" id="GO:0005829">
    <property type="term" value="C:cytosol"/>
    <property type="evidence" value="ECO:0007669"/>
    <property type="project" value="TreeGrafter"/>
</dbReference>
<dbReference type="SUPFAM" id="SSF50475">
    <property type="entry name" value="FMN-binding split barrel"/>
    <property type="match status" value="1"/>
</dbReference>
<reference evidence="3 4" key="2">
    <citation type="journal article" date="2012" name="BMC Genomics">
        <title>The genome of Pelobacter carbinolicus reveals surprising metabolic capabilities and physiological features.</title>
        <authorList>
            <person name="Aklujkar M."/>
            <person name="Haveman S.A."/>
            <person name="Didonato R.Jr."/>
            <person name="Chertkov O."/>
            <person name="Han C.S."/>
            <person name="Land M.L."/>
            <person name="Brown P."/>
            <person name="Lovley D.R."/>
        </authorList>
    </citation>
    <scope>NUCLEOTIDE SEQUENCE [LARGE SCALE GENOMIC DNA]</scope>
    <source>
        <strain evidence="4">DSM 2380 / NBRC 103641 / GraBd1</strain>
    </source>
</reference>
<dbReference type="Pfam" id="PF01243">
    <property type="entry name" value="PNPOx_N"/>
    <property type="match status" value="1"/>
</dbReference>
<dbReference type="RefSeq" id="WP_011342798.1">
    <property type="nucleotide sequence ID" value="NC_007498.2"/>
</dbReference>
<dbReference type="Gene3D" id="2.30.110.10">
    <property type="entry name" value="Electron Transport, Fmn-binding Protein, Chain A"/>
    <property type="match status" value="1"/>
</dbReference>
<feature type="domain" description="Pyridoxamine 5'-phosphate oxidase N-terminal" evidence="2">
    <location>
        <begin position="9"/>
        <end position="136"/>
    </location>
</feature>
<reference evidence="4" key="1">
    <citation type="submission" date="2005-10" db="EMBL/GenBank/DDBJ databases">
        <title>Complete sequence of Pelobacter carbinolicus DSM 2380.</title>
        <authorList>
            <person name="Copeland A."/>
            <person name="Lucas S."/>
            <person name="Lapidus A."/>
            <person name="Barry K."/>
            <person name="Detter J.C."/>
            <person name="Glavina T."/>
            <person name="Hammon N."/>
            <person name="Israni S."/>
            <person name="Pitluck S."/>
            <person name="Chertkov O."/>
            <person name="Schmutz J."/>
            <person name="Larimer F."/>
            <person name="Land M."/>
            <person name="Kyrpides N."/>
            <person name="Ivanova N."/>
            <person name="Richardson P."/>
        </authorList>
    </citation>
    <scope>NUCLEOTIDE SEQUENCE [LARGE SCALE GENOMIC DNA]</scope>
    <source>
        <strain evidence="4">DSM 2380 / NBRC 103641 / GraBd1</strain>
    </source>
</reference>
<dbReference type="KEGG" id="pca:Pcar_3010"/>